<dbReference type="EMBL" id="JXXN02002123">
    <property type="protein sequence ID" value="THD23479.1"/>
    <property type="molecule type" value="Genomic_DNA"/>
</dbReference>
<reference evidence="1" key="1">
    <citation type="submission" date="2019-03" db="EMBL/GenBank/DDBJ databases">
        <title>Improved annotation for the trematode Fasciola hepatica.</title>
        <authorList>
            <person name="Choi Y.-J."/>
            <person name="Martin J."/>
            <person name="Mitreva M."/>
        </authorList>
    </citation>
    <scope>NUCLEOTIDE SEQUENCE [LARGE SCALE GENOMIC DNA]</scope>
</reference>
<dbReference type="AlphaFoldDB" id="A0A4E0R4X6"/>
<dbReference type="Gene3D" id="3.40.190.10">
    <property type="entry name" value="Periplasmic binding protein-like II"/>
    <property type="match status" value="1"/>
</dbReference>
<dbReference type="Proteomes" id="UP000230066">
    <property type="component" value="Unassembled WGS sequence"/>
</dbReference>
<evidence type="ECO:0000313" key="2">
    <source>
        <dbReference type="Proteomes" id="UP000230066"/>
    </source>
</evidence>
<accession>A0A4E0R4X6</accession>
<organism evidence="1 2">
    <name type="scientific">Fasciola hepatica</name>
    <name type="common">Liver fluke</name>
    <dbReference type="NCBI Taxonomy" id="6192"/>
    <lineage>
        <taxon>Eukaryota</taxon>
        <taxon>Metazoa</taxon>
        <taxon>Spiralia</taxon>
        <taxon>Lophotrochozoa</taxon>
        <taxon>Platyhelminthes</taxon>
        <taxon>Trematoda</taxon>
        <taxon>Digenea</taxon>
        <taxon>Plagiorchiida</taxon>
        <taxon>Echinostomata</taxon>
        <taxon>Echinostomatoidea</taxon>
        <taxon>Fasciolidae</taxon>
        <taxon>Fasciola</taxon>
    </lineage>
</organism>
<evidence type="ECO:0008006" key="3">
    <source>
        <dbReference type="Google" id="ProtNLM"/>
    </source>
</evidence>
<evidence type="ECO:0000313" key="1">
    <source>
        <dbReference type="EMBL" id="THD23479.1"/>
    </source>
</evidence>
<protein>
    <recommendedName>
        <fullName evidence="3">Ionotropic glutamate receptor L-glutamate and glycine-binding domain-containing protein</fullName>
    </recommendedName>
</protein>
<gene>
    <name evidence="1" type="ORF">D915_005799</name>
</gene>
<comment type="caution">
    <text evidence="1">The sequence shown here is derived from an EMBL/GenBank/DDBJ whole genome shotgun (WGS) entry which is preliminary data.</text>
</comment>
<proteinExistence type="predicted"/>
<name>A0A4E0R4X6_FASHE</name>
<keyword evidence="2" id="KW-1185">Reference proteome</keyword>
<sequence>MEQVKELTYDLLLPVGSISLQIDSLPLTLETLASLISTNQLNRYELYVLADGQYGDLGPGNRWTGLIGGLQRGVSLHSFNHRELSVTPNEEELDE</sequence>